<comment type="caution">
    <text evidence="13">The sequence shown here is derived from an EMBL/GenBank/DDBJ whole genome shotgun (WGS) entry which is preliminary data.</text>
</comment>
<dbReference type="SUPFAM" id="SSF53955">
    <property type="entry name" value="Lysozyme-like"/>
    <property type="match status" value="1"/>
</dbReference>
<keyword evidence="10" id="KW-0472">Membrane</keyword>
<evidence type="ECO:0000256" key="9">
    <source>
        <dbReference type="SAM" id="MobiDB-lite"/>
    </source>
</evidence>
<comment type="catalytic activity">
    <reaction evidence="7">
        <text>Preferential cleavage: (Ac)2-L-Lys-D-Ala-|-D-Ala. Also transpeptidation of peptidyl-alanyl moieties that are N-acyl substituents of D-alanine.</text>
        <dbReference type="EC" id="3.4.16.4"/>
    </reaction>
</comment>
<dbReference type="InterPro" id="IPR050396">
    <property type="entry name" value="Glycosyltr_51/Transpeptidase"/>
</dbReference>
<dbReference type="PANTHER" id="PTHR32282:SF34">
    <property type="entry name" value="PENICILLIN-BINDING PROTEIN 1A"/>
    <property type="match status" value="1"/>
</dbReference>
<keyword evidence="1" id="KW-0121">Carboxypeptidase</keyword>
<dbReference type="InterPro" id="IPR036950">
    <property type="entry name" value="PBP_transglycosylase"/>
</dbReference>
<keyword evidence="4 13" id="KW-0808">Transferase</keyword>
<dbReference type="Pfam" id="PF00912">
    <property type="entry name" value="Transgly"/>
    <property type="match status" value="1"/>
</dbReference>
<evidence type="ECO:0000256" key="2">
    <source>
        <dbReference type="ARBA" id="ARBA00022670"/>
    </source>
</evidence>
<feature type="compositionally biased region" description="Low complexity" evidence="9">
    <location>
        <begin position="891"/>
        <end position="916"/>
    </location>
</feature>
<evidence type="ECO:0000259" key="11">
    <source>
        <dbReference type="Pfam" id="PF00905"/>
    </source>
</evidence>
<gene>
    <name evidence="13" type="ORF">AB0A88_32600</name>
</gene>
<dbReference type="InterPro" id="IPR001264">
    <property type="entry name" value="Glyco_trans_51"/>
</dbReference>
<feature type="compositionally biased region" description="Gly residues" evidence="9">
    <location>
        <begin position="917"/>
        <end position="927"/>
    </location>
</feature>
<evidence type="ECO:0000313" key="14">
    <source>
        <dbReference type="Proteomes" id="UP001551329"/>
    </source>
</evidence>
<feature type="domain" description="Penicillin-binding protein transpeptidase" evidence="11">
    <location>
        <begin position="481"/>
        <end position="532"/>
    </location>
</feature>
<name>A0ABV3CK51_9ACTN</name>
<sequence length="933" mass="99725">MSEHRRKMSPQEPPTGGRAAARRAAQQPVGRRSAPAQDVGMGAPSASYGPSSSHGEEPRPYGGRAEARRAAQRGGRRRGAEAGPGGPGGPAGPGGGRRGGGGGGGGSGPGRGSGGRPPGKKRMIDYPRYGKHGWRRWMPSWKLVTGTFLMFMGVLMGGAVFAYSQVVIPETDETAISQNNIYYWADGSRMVATGSGTNRQIVGIEQIPRVMQEAVVSAENKTFWDDSGIDPMGMGRAVWNMAKGGETQGGSTITQQYVKNNRLNDQSQTLTRKVKELFISMKVGNEVGKPGIMAGYLNTSYYGRGAYGIQAASRAYFNKDAKYLNASESALLTAVLKGATYYDPAGYPEIDPEATREKNLARATERWSWILDEMVKDKKITAEERAKYTTFPKVQQRKQDAQLSGQIGYLVSTAKANYINNNTDGIGAKELERGGYEIYTTFEKKKVEALSAAVKKVYDEHIDPKKRPKTDTNVQFGGASVNAQTGALVALYGGTDATKHFTNNADTTGAQVGSTFKPFVLAAALQDGVRDKDLGPIQDASSRTIVDPNKSRYSGKNKLKIRKYNGEVWEDEKGKEWFQTNDGNASYGPMTLRRAMIKSANSPYVQLGMDVGIDKVREAAVKAGLREDSLVKGEVPSFSLGISSPSAIRMAGAYATFADNGQQKDPFSVTKVVKGGKTVYKHEVKTQQAFSTAIASNVTDVLRDVVEDPEGTGNNAAIPGRAVAGKTGTTDGNKSAWFVGYTPQLATAIDMYRFDDDETKKNREFEEMYGTGDRDTIHGSSFPSQIWNDYMTDAVEGMPDVKFPEPEDLENAEPVFGGGAKSPTPSPTATPTPTETTATPTTEAPTTTPPATPTTTPPTTPTKSPKPGKTTCDVLDWDCHNPGGDPGGNTGEPTTTPPTTTEGPTPTDTATTEDPGNGTGRPGGGDQDGAWTP</sequence>
<evidence type="ECO:0000259" key="12">
    <source>
        <dbReference type="Pfam" id="PF00912"/>
    </source>
</evidence>
<dbReference type="InterPro" id="IPR001460">
    <property type="entry name" value="PCN-bd_Tpept"/>
</dbReference>
<evidence type="ECO:0000313" key="13">
    <source>
        <dbReference type="EMBL" id="MEU7074843.1"/>
    </source>
</evidence>
<evidence type="ECO:0000256" key="6">
    <source>
        <dbReference type="ARBA" id="ARBA00023268"/>
    </source>
</evidence>
<dbReference type="InterPro" id="IPR012338">
    <property type="entry name" value="Beta-lactam/transpept-like"/>
</dbReference>
<feature type="compositionally biased region" description="Basic and acidic residues" evidence="9">
    <location>
        <begin position="54"/>
        <end position="69"/>
    </location>
</feature>
<feature type="compositionally biased region" description="Low complexity" evidence="9">
    <location>
        <begin position="861"/>
        <end position="871"/>
    </location>
</feature>
<feature type="compositionally biased region" description="Pro residues" evidence="9">
    <location>
        <begin position="847"/>
        <end position="860"/>
    </location>
</feature>
<feature type="region of interest" description="Disordered" evidence="9">
    <location>
        <begin position="802"/>
        <end position="933"/>
    </location>
</feature>
<evidence type="ECO:0000256" key="1">
    <source>
        <dbReference type="ARBA" id="ARBA00022645"/>
    </source>
</evidence>
<dbReference type="EC" id="2.4.-.-" evidence="13"/>
<dbReference type="InterPro" id="IPR023346">
    <property type="entry name" value="Lysozyme-like_dom_sf"/>
</dbReference>
<reference evidence="13 14" key="1">
    <citation type="submission" date="2024-06" db="EMBL/GenBank/DDBJ databases">
        <title>The Natural Products Discovery Center: Release of the First 8490 Sequenced Strains for Exploring Actinobacteria Biosynthetic Diversity.</title>
        <authorList>
            <person name="Kalkreuter E."/>
            <person name="Kautsar S.A."/>
            <person name="Yang D."/>
            <person name="Bader C.D."/>
            <person name="Teijaro C.N."/>
            <person name="Fluegel L."/>
            <person name="Davis C.M."/>
            <person name="Simpson J.R."/>
            <person name="Lauterbach L."/>
            <person name="Steele A.D."/>
            <person name="Gui C."/>
            <person name="Meng S."/>
            <person name="Li G."/>
            <person name="Viehrig K."/>
            <person name="Ye F."/>
            <person name="Su P."/>
            <person name="Kiefer A.F."/>
            <person name="Nichols A."/>
            <person name="Cepeda A.J."/>
            <person name="Yan W."/>
            <person name="Fan B."/>
            <person name="Jiang Y."/>
            <person name="Adhikari A."/>
            <person name="Zheng C.-J."/>
            <person name="Schuster L."/>
            <person name="Cowan T.M."/>
            <person name="Smanski M.J."/>
            <person name="Chevrette M.G."/>
            <person name="De Carvalho L.P.S."/>
            <person name="Shen B."/>
        </authorList>
    </citation>
    <scope>NUCLEOTIDE SEQUENCE [LARGE SCALE GENOMIC DNA]</scope>
    <source>
        <strain evidence="13 14">NPDC045974</strain>
    </source>
</reference>
<dbReference type="RefSeq" id="WP_358472069.1">
    <property type="nucleotide sequence ID" value="NZ_JBEZAE010000030.1"/>
</dbReference>
<evidence type="ECO:0000256" key="8">
    <source>
        <dbReference type="ARBA" id="ARBA00049902"/>
    </source>
</evidence>
<evidence type="ECO:0000256" key="5">
    <source>
        <dbReference type="ARBA" id="ARBA00022801"/>
    </source>
</evidence>
<comment type="catalytic activity">
    <reaction evidence="8">
        <text>[GlcNAc-(1-&gt;4)-Mur2Ac(oyl-L-Ala-gamma-D-Glu-L-Lys-D-Ala-D-Ala)](n)-di-trans,octa-cis-undecaprenyl diphosphate + beta-D-GlcNAc-(1-&gt;4)-Mur2Ac(oyl-L-Ala-gamma-D-Glu-L-Lys-D-Ala-D-Ala)-di-trans,octa-cis-undecaprenyl diphosphate = [GlcNAc-(1-&gt;4)-Mur2Ac(oyl-L-Ala-gamma-D-Glu-L-Lys-D-Ala-D-Ala)](n+1)-di-trans,octa-cis-undecaprenyl diphosphate + di-trans,octa-cis-undecaprenyl diphosphate + H(+)</text>
        <dbReference type="Rhea" id="RHEA:23708"/>
        <dbReference type="Rhea" id="RHEA-COMP:9602"/>
        <dbReference type="Rhea" id="RHEA-COMP:9603"/>
        <dbReference type="ChEBI" id="CHEBI:15378"/>
        <dbReference type="ChEBI" id="CHEBI:58405"/>
        <dbReference type="ChEBI" id="CHEBI:60033"/>
        <dbReference type="ChEBI" id="CHEBI:78435"/>
        <dbReference type="EC" id="2.4.99.28"/>
    </reaction>
</comment>
<dbReference type="Gene3D" id="1.10.3810.10">
    <property type="entry name" value="Biosynthetic peptidoglycan transglycosylase-like"/>
    <property type="match status" value="1"/>
</dbReference>
<feature type="compositionally biased region" description="Gly residues" evidence="9">
    <location>
        <begin position="82"/>
        <end position="117"/>
    </location>
</feature>
<feature type="region of interest" description="Disordered" evidence="9">
    <location>
        <begin position="1"/>
        <end position="124"/>
    </location>
</feature>
<feature type="compositionally biased region" description="Low complexity" evidence="9">
    <location>
        <begin position="42"/>
        <end position="53"/>
    </location>
</feature>
<keyword evidence="10" id="KW-0812">Transmembrane</keyword>
<feature type="domain" description="Penicillin-binding protein transpeptidase" evidence="11">
    <location>
        <begin position="570"/>
        <end position="744"/>
    </location>
</feature>
<keyword evidence="5" id="KW-0378">Hydrolase</keyword>
<keyword evidence="14" id="KW-1185">Reference proteome</keyword>
<accession>A0ABV3CK51</accession>
<dbReference type="Gene3D" id="3.40.710.10">
    <property type="entry name" value="DD-peptidase/beta-lactamase superfamily"/>
    <property type="match status" value="1"/>
</dbReference>
<dbReference type="GO" id="GO:0016757">
    <property type="term" value="F:glycosyltransferase activity"/>
    <property type="evidence" value="ECO:0007669"/>
    <property type="project" value="UniProtKB-KW"/>
</dbReference>
<organism evidence="13 14">
    <name type="scientific">Streptomyces narbonensis</name>
    <dbReference type="NCBI Taxonomy" id="67333"/>
    <lineage>
        <taxon>Bacteria</taxon>
        <taxon>Bacillati</taxon>
        <taxon>Actinomycetota</taxon>
        <taxon>Actinomycetes</taxon>
        <taxon>Kitasatosporales</taxon>
        <taxon>Streptomycetaceae</taxon>
        <taxon>Streptomyces</taxon>
    </lineage>
</organism>
<dbReference type="EMBL" id="JBEZAE010000030">
    <property type="protein sequence ID" value="MEU7074843.1"/>
    <property type="molecule type" value="Genomic_DNA"/>
</dbReference>
<keyword evidence="2" id="KW-0645">Protease</keyword>
<dbReference type="Proteomes" id="UP001551329">
    <property type="component" value="Unassembled WGS sequence"/>
</dbReference>
<keyword evidence="6" id="KW-0511">Multifunctional enzyme</keyword>
<protein>
    <submittedName>
        <fullName evidence="13">Transglycosylase domain-containing protein</fullName>
        <ecNumber evidence="13">2.4.-.-</ecNumber>
    </submittedName>
</protein>
<feature type="transmembrane region" description="Helical" evidence="10">
    <location>
        <begin position="143"/>
        <end position="163"/>
    </location>
</feature>
<evidence type="ECO:0000256" key="4">
    <source>
        <dbReference type="ARBA" id="ARBA00022679"/>
    </source>
</evidence>
<evidence type="ECO:0000256" key="3">
    <source>
        <dbReference type="ARBA" id="ARBA00022676"/>
    </source>
</evidence>
<keyword evidence="10" id="KW-1133">Transmembrane helix</keyword>
<feature type="compositionally biased region" description="Low complexity" evidence="9">
    <location>
        <begin position="831"/>
        <end position="846"/>
    </location>
</feature>
<dbReference type="SUPFAM" id="SSF56601">
    <property type="entry name" value="beta-lactamase/transpeptidase-like"/>
    <property type="match status" value="1"/>
</dbReference>
<evidence type="ECO:0000256" key="7">
    <source>
        <dbReference type="ARBA" id="ARBA00034000"/>
    </source>
</evidence>
<feature type="domain" description="Glycosyl transferase family 51" evidence="12">
    <location>
        <begin position="192"/>
        <end position="374"/>
    </location>
</feature>
<dbReference type="PANTHER" id="PTHR32282">
    <property type="entry name" value="BINDING PROTEIN TRANSPEPTIDASE, PUTATIVE-RELATED"/>
    <property type="match status" value="1"/>
</dbReference>
<evidence type="ECO:0000256" key="10">
    <source>
        <dbReference type="SAM" id="Phobius"/>
    </source>
</evidence>
<proteinExistence type="predicted"/>
<dbReference type="Pfam" id="PF00905">
    <property type="entry name" value="Transpeptidase"/>
    <property type="match status" value="2"/>
</dbReference>
<keyword evidence="3 13" id="KW-0328">Glycosyltransferase</keyword>